<dbReference type="GO" id="GO:0008081">
    <property type="term" value="F:phosphoric diester hydrolase activity"/>
    <property type="evidence" value="ECO:0007669"/>
    <property type="project" value="UniProtKB-ARBA"/>
</dbReference>
<keyword evidence="4" id="KW-1185">Reference proteome</keyword>
<reference evidence="3 4" key="1">
    <citation type="submission" date="2017-04" db="EMBL/GenBank/DDBJ databases">
        <authorList>
            <person name="Afonso C.L."/>
            <person name="Miller P.J."/>
            <person name="Scott M.A."/>
            <person name="Spackman E."/>
            <person name="Goraichik I."/>
            <person name="Dimitrov K.M."/>
            <person name="Suarez D.L."/>
            <person name="Swayne D.E."/>
        </authorList>
    </citation>
    <scope>NUCLEOTIDE SEQUENCE [LARGE SCALE GENOMIC DNA]</scope>
    <source>
        <strain evidence="3 4">VK13</strain>
    </source>
</reference>
<feature type="transmembrane region" description="Helical" evidence="1">
    <location>
        <begin position="47"/>
        <end position="66"/>
    </location>
</feature>
<feature type="transmembrane region" description="Helical" evidence="1">
    <location>
        <begin position="192"/>
        <end position="215"/>
    </location>
</feature>
<dbReference type="PANTHER" id="PTHR45228">
    <property type="entry name" value="CYCLIC DI-GMP PHOSPHODIESTERASE TM_0186-RELATED"/>
    <property type="match status" value="1"/>
</dbReference>
<dbReference type="PANTHER" id="PTHR45228:SF5">
    <property type="entry name" value="CYCLIC DI-GMP PHOSPHODIESTERASE VC_1348-RELATED"/>
    <property type="match status" value="1"/>
</dbReference>
<dbReference type="Proteomes" id="UP000192708">
    <property type="component" value="Unassembled WGS sequence"/>
</dbReference>
<dbReference type="SMART" id="SM00471">
    <property type="entry name" value="HDc"/>
    <property type="match status" value="1"/>
</dbReference>
<keyword evidence="1" id="KW-0812">Transmembrane</keyword>
<dbReference type="EMBL" id="FWXJ01000001">
    <property type="protein sequence ID" value="SMC30960.1"/>
    <property type="molecule type" value="Genomic_DNA"/>
</dbReference>
<keyword evidence="1" id="KW-1133">Transmembrane helix</keyword>
<feature type="transmembrane region" description="Helical" evidence="1">
    <location>
        <begin position="130"/>
        <end position="150"/>
    </location>
</feature>
<feature type="domain" description="HD-GYP" evidence="2">
    <location>
        <begin position="239"/>
        <end position="450"/>
    </location>
</feature>
<dbReference type="CDD" id="cd00077">
    <property type="entry name" value="HDc"/>
    <property type="match status" value="1"/>
</dbReference>
<dbReference type="AlphaFoldDB" id="A0A1W1Y432"/>
<organism evidence="3 4">
    <name type="scientific">Polynucleobacter kasalickyi</name>
    <dbReference type="NCBI Taxonomy" id="1938817"/>
    <lineage>
        <taxon>Bacteria</taxon>
        <taxon>Pseudomonadati</taxon>
        <taxon>Pseudomonadota</taxon>
        <taxon>Betaproteobacteria</taxon>
        <taxon>Burkholderiales</taxon>
        <taxon>Burkholderiaceae</taxon>
        <taxon>Polynucleobacter</taxon>
    </lineage>
</organism>
<dbReference type="InterPro" id="IPR037522">
    <property type="entry name" value="HD_GYP_dom"/>
</dbReference>
<proteinExistence type="predicted"/>
<evidence type="ECO:0000313" key="3">
    <source>
        <dbReference type="EMBL" id="SMC30960.1"/>
    </source>
</evidence>
<protein>
    <submittedName>
        <fullName evidence="3">HD domain-containing protein</fullName>
    </submittedName>
</protein>
<accession>A0A1W1Y432</accession>
<dbReference type="InterPro" id="IPR052020">
    <property type="entry name" value="Cyclic_di-GMP/3'3'-cGAMP_PDE"/>
</dbReference>
<dbReference type="STRING" id="1938817.SAMN06296008_101319"/>
<feature type="transmembrane region" description="Helical" evidence="1">
    <location>
        <begin position="105"/>
        <end position="124"/>
    </location>
</feature>
<sequence length="450" mass="50132">MTKWGIMELSVSNLVFTLLIFFGVFSASVSILLLFAFKNNEKYSADAFALGCLLAGLAGLSTAIRLPHYADTPYRVGLFFTTSSWVCFIYSYQILLGNKISFKRLVTRSLLFGTVYVILVKVLFDQIGFAKVQYLVGFCGIVFNFILAFLSFKTYQKYQLSVALPICATHLVSIVLYFFVQPPEVNTVSNLICYGAIIGLILLRYVGMFSLLASVESIAKGELMVENHLIRAELASNKLKQSEEQFLVTLNALASARDNETGNHIVRTQNYVKIIAVRLKENGHYTDYLTDDCIDLLFKAAPLHDIGKVGIPDSILLKGGPLNPEEWEIMKTHALIGESVLGAANPENASESKVIAKAIKIAGGHHEKWDGTGYPRGLAGEAIPLEARIMALADVYDALISDRPYKKAWSHEEAYQYILSKRRTQFEPLIVDAFIVEAEAFQRVAQQYMD</sequence>
<dbReference type="Gene3D" id="1.10.3210.10">
    <property type="entry name" value="Hypothetical protein af1432"/>
    <property type="match status" value="1"/>
</dbReference>
<gene>
    <name evidence="3" type="ORF">SAMN06296008_101319</name>
</gene>
<feature type="transmembrane region" description="Helical" evidence="1">
    <location>
        <begin position="162"/>
        <end position="180"/>
    </location>
</feature>
<evidence type="ECO:0000313" key="4">
    <source>
        <dbReference type="Proteomes" id="UP000192708"/>
    </source>
</evidence>
<dbReference type="SUPFAM" id="SSF109604">
    <property type="entry name" value="HD-domain/PDEase-like"/>
    <property type="match status" value="1"/>
</dbReference>
<keyword evidence="1" id="KW-0472">Membrane</keyword>
<dbReference type="PROSITE" id="PS51832">
    <property type="entry name" value="HD_GYP"/>
    <property type="match status" value="1"/>
</dbReference>
<dbReference type="Pfam" id="PF13487">
    <property type="entry name" value="HD_5"/>
    <property type="match status" value="1"/>
</dbReference>
<feature type="transmembrane region" description="Helical" evidence="1">
    <location>
        <begin position="14"/>
        <end position="35"/>
    </location>
</feature>
<dbReference type="InterPro" id="IPR003607">
    <property type="entry name" value="HD/PDEase_dom"/>
</dbReference>
<name>A0A1W1Y432_9BURK</name>
<evidence type="ECO:0000256" key="1">
    <source>
        <dbReference type="SAM" id="Phobius"/>
    </source>
</evidence>
<evidence type="ECO:0000259" key="2">
    <source>
        <dbReference type="PROSITE" id="PS51832"/>
    </source>
</evidence>
<feature type="transmembrane region" description="Helical" evidence="1">
    <location>
        <begin position="72"/>
        <end position="93"/>
    </location>
</feature>